<dbReference type="Pfam" id="PF01541">
    <property type="entry name" value="GIY-YIG"/>
    <property type="match status" value="1"/>
</dbReference>
<evidence type="ECO:0000313" key="3">
    <source>
        <dbReference type="Proteomes" id="UP000306552"/>
    </source>
</evidence>
<sequence length="115" mass="13648">MYSGSPEASGRSTNNNIFLPKLHFVYIIYSKKIDRYYVGETHNVEKRLILHNNGNYEGPFTKIANDWRVVLKFKCVNRSKSIFLKKFIKRMKSRKFIEKVIQNPEILSDLLTKKY</sequence>
<dbReference type="EMBL" id="SWMU01000001">
    <property type="protein sequence ID" value="TKS57399.1"/>
    <property type="molecule type" value="Genomic_DNA"/>
</dbReference>
<feature type="domain" description="GIY-YIG" evidence="1">
    <location>
        <begin position="21"/>
        <end position="98"/>
    </location>
</feature>
<reference evidence="2 3" key="1">
    <citation type="submission" date="2019-04" db="EMBL/GenBank/DDBJ databases">
        <title>Psychroflexus halotolerans sp. nov., isolated from a marine solar saltern.</title>
        <authorList>
            <person name="Feng X."/>
        </authorList>
    </citation>
    <scope>NUCLEOTIDE SEQUENCE [LARGE SCALE GENOMIC DNA]</scope>
    <source>
        <strain evidence="2 3">WDS2C27</strain>
    </source>
</reference>
<evidence type="ECO:0000259" key="1">
    <source>
        <dbReference type="PROSITE" id="PS50164"/>
    </source>
</evidence>
<dbReference type="SUPFAM" id="SSF82771">
    <property type="entry name" value="GIY-YIG endonuclease"/>
    <property type="match status" value="1"/>
</dbReference>
<gene>
    <name evidence="2" type="ORF">FCN74_02970</name>
</gene>
<accession>A0A4U5TSU2</accession>
<organism evidence="2 3">
    <name type="scientific">Mesohalobacter halotolerans</name>
    <dbReference type="NCBI Taxonomy" id="1883405"/>
    <lineage>
        <taxon>Bacteria</taxon>
        <taxon>Pseudomonadati</taxon>
        <taxon>Bacteroidota</taxon>
        <taxon>Flavobacteriia</taxon>
        <taxon>Flavobacteriales</taxon>
        <taxon>Flavobacteriaceae</taxon>
        <taxon>Mesohalobacter</taxon>
    </lineage>
</organism>
<dbReference type="InterPro" id="IPR000305">
    <property type="entry name" value="GIY-YIG_endonuc"/>
</dbReference>
<comment type="caution">
    <text evidence="2">The sequence shown here is derived from an EMBL/GenBank/DDBJ whole genome shotgun (WGS) entry which is preliminary data.</text>
</comment>
<dbReference type="CDD" id="cd10449">
    <property type="entry name" value="GIY-YIG_SLX1_like"/>
    <property type="match status" value="1"/>
</dbReference>
<dbReference type="Gene3D" id="3.40.1440.10">
    <property type="entry name" value="GIY-YIG endonuclease"/>
    <property type="match status" value="1"/>
</dbReference>
<name>A0A4U5TSU2_9FLAO</name>
<dbReference type="AlphaFoldDB" id="A0A4U5TSU2"/>
<proteinExistence type="predicted"/>
<dbReference type="RefSeq" id="WP_138931100.1">
    <property type="nucleotide sequence ID" value="NZ_SWMU01000001.1"/>
</dbReference>
<protein>
    <submittedName>
        <fullName evidence="2">GIY-YIG nuclease family protein</fullName>
    </submittedName>
</protein>
<dbReference type="PROSITE" id="PS50164">
    <property type="entry name" value="GIY_YIG"/>
    <property type="match status" value="1"/>
</dbReference>
<dbReference type="OrthoDB" id="1495241at2"/>
<evidence type="ECO:0000313" key="2">
    <source>
        <dbReference type="EMBL" id="TKS57399.1"/>
    </source>
</evidence>
<dbReference type="Proteomes" id="UP000306552">
    <property type="component" value="Unassembled WGS sequence"/>
</dbReference>
<dbReference type="InterPro" id="IPR035901">
    <property type="entry name" value="GIY-YIG_endonuc_sf"/>
</dbReference>
<keyword evidence="3" id="KW-1185">Reference proteome</keyword>